<dbReference type="EMBL" id="JAYJJQ010000031">
    <property type="protein sequence ID" value="MEB3071651.1"/>
    <property type="molecule type" value="Genomic_DNA"/>
</dbReference>
<protein>
    <recommendedName>
        <fullName evidence="3">BrnT family toxin</fullName>
    </recommendedName>
</protein>
<evidence type="ECO:0000313" key="1">
    <source>
        <dbReference type="EMBL" id="MEB3071651.1"/>
    </source>
</evidence>
<evidence type="ECO:0000313" key="2">
    <source>
        <dbReference type="Proteomes" id="UP001299283"/>
    </source>
</evidence>
<dbReference type="Gene3D" id="3.10.450.530">
    <property type="entry name" value="Ribonuclease toxin, BrnT, of type II toxin-antitoxin system"/>
    <property type="match status" value="1"/>
</dbReference>
<keyword evidence="2" id="KW-1185">Reference proteome</keyword>
<reference evidence="1 2" key="1">
    <citation type="submission" date="2023-12" db="EMBL/GenBank/DDBJ databases">
        <title>Description of new species of Mycobacterium terrae complex isolated from sewage at the Sao Paulo Zoological Park Foundation in Brazil.</title>
        <authorList>
            <person name="Romagnoli C.L."/>
            <person name="Conceicao E.C."/>
            <person name="Machado E."/>
            <person name="Barreto L.B.P.F."/>
            <person name="Sharma A."/>
            <person name="Silva N.M."/>
            <person name="Marques L.E."/>
            <person name="Juliana M.A."/>
            <person name="Lourenco M.C.S."/>
            <person name="Digiampietri L.A."/>
            <person name="Suffys P.N."/>
            <person name="Viana-Niero C."/>
        </authorList>
    </citation>
    <scope>NUCLEOTIDE SEQUENCE [LARGE SCALE GENOMIC DNA]</scope>
    <source>
        <strain evidence="1 2">MYC017</strain>
    </source>
</reference>
<sequence length="86" mass="9827">MTWNDENEAHIARHRVTPDEVHQVLNSDPRVFRPGRDGTRLVFGTTYTGRYLLVVLADASDGRDLVVTARDMDRAEKASFQRKART</sequence>
<evidence type="ECO:0008006" key="3">
    <source>
        <dbReference type="Google" id="ProtNLM"/>
    </source>
</evidence>
<dbReference type="Proteomes" id="UP001299283">
    <property type="component" value="Unassembled WGS sequence"/>
</dbReference>
<proteinExistence type="predicted"/>
<name>A0ABU5Z2M3_9MYCO</name>
<dbReference type="InterPro" id="IPR038573">
    <property type="entry name" value="BrnT_sf"/>
</dbReference>
<comment type="caution">
    <text evidence="1">The sequence shown here is derived from an EMBL/GenBank/DDBJ whole genome shotgun (WGS) entry which is preliminary data.</text>
</comment>
<accession>A0ABU5Z2M3</accession>
<organism evidence="1 2">
    <name type="scientific">[Mycobacterium] vasticus</name>
    <dbReference type="NCBI Taxonomy" id="2875777"/>
    <lineage>
        <taxon>Bacteria</taxon>
        <taxon>Bacillati</taxon>
        <taxon>Actinomycetota</taxon>
        <taxon>Actinomycetes</taxon>
        <taxon>Mycobacteriales</taxon>
        <taxon>Mycobacteriaceae</taxon>
        <taxon>Mycolicibacter</taxon>
    </lineage>
</organism>
<dbReference type="RefSeq" id="WP_225397720.1">
    <property type="nucleotide sequence ID" value="NZ_JAYJJQ010000031.1"/>
</dbReference>
<gene>
    <name evidence="1" type="ORF">K5L39_20965</name>
</gene>